<gene>
    <name evidence="2" type="ORF">A3C07_04755</name>
</gene>
<evidence type="ECO:0000313" key="2">
    <source>
        <dbReference type="EMBL" id="OHA00825.1"/>
    </source>
</evidence>
<dbReference type="EMBL" id="MHQI01000005">
    <property type="protein sequence ID" value="OHA00825.1"/>
    <property type="molecule type" value="Genomic_DNA"/>
</dbReference>
<proteinExistence type="predicted"/>
<comment type="caution">
    <text evidence="2">The sequence shown here is derived from an EMBL/GenBank/DDBJ whole genome shotgun (WGS) entry which is preliminary data.</text>
</comment>
<dbReference type="AlphaFoldDB" id="A0A1G2KN27"/>
<organism evidence="2 3">
    <name type="scientific">Candidatus Sungbacteria bacterium RIFCSPHIGHO2_02_FULL_47_11</name>
    <dbReference type="NCBI Taxonomy" id="1802270"/>
    <lineage>
        <taxon>Bacteria</taxon>
        <taxon>Candidatus Sungiibacteriota</taxon>
    </lineage>
</organism>
<feature type="compositionally biased region" description="Pro residues" evidence="1">
    <location>
        <begin position="38"/>
        <end position="49"/>
    </location>
</feature>
<evidence type="ECO:0000313" key="3">
    <source>
        <dbReference type="Proteomes" id="UP000179023"/>
    </source>
</evidence>
<accession>A0A1G2KN27</accession>
<sequence length="117" mass="11778">MGAGLPPQVPGEAVSVLPSSAVPLIDGAIELVGATDGEPPPPPPNPGVHPFPGAQGWRIPGPEGVLVAVEVAEDIADTGVVEVADDRVEKKVDLVSSAIKARVFGPTIPTDSSPLSH</sequence>
<dbReference type="Proteomes" id="UP000179023">
    <property type="component" value="Unassembled WGS sequence"/>
</dbReference>
<feature type="region of interest" description="Disordered" evidence="1">
    <location>
        <begin position="32"/>
        <end position="56"/>
    </location>
</feature>
<evidence type="ECO:0000256" key="1">
    <source>
        <dbReference type="SAM" id="MobiDB-lite"/>
    </source>
</evidence>
<name>A0A1G2KN27_9BACT</name>
<reference evidence="2 3" key="1">
    <citation type="journal article" date="2016" name="Nat. Commun.">
        <title>Thousands of microbial genomes shed light on interconnected biogeochemical processes in an aquifer system.</title>
        <authorList>
            <person name="Anantharaman K."/>
            <person name="Brown C.T."/>
            <person name="Hug L.A."/>
            <person name="Sharon I."/>
            <person name="Castelle C.J."/>
            <person name="Probst A.J."/>
            <person name="Thomas B.C."/>
            <person name="Singh A."/>
            <person name="Wilkins M.J."/>
            <person name="Karaoz U."/>
            <person name="Brodie E.L."/>
            <person name="Williams K.H."/>
            <person name="Hubbard S.S."/>
            <person name="Banfield J.F."/>
        </authorList>
    </citation>
    <scope>NUCLEOTIDE SEQUENCE [LARGE SCALE GENOMIC DNA]</scope>
</reference>
<protein>
    <submittedName>
        <fullName evidence="2">Uncharacterized protein</fullName>
    </submittedName>
</protein>